<evidence type="ECO:0000313" key="2">
    <source>
        <dbReference type="EMBL" id="GMQ30175.1"/>
    </source>
</evidence>
<evidence type="ECO:0000313" key="3">
    <source>
        <dbReference type="Proteomes" id="UP001338309"/>
    </source>
</evidence>
<gene>
    <name evidence="2" type="ORF">Aconfl_28180</name>
</gene>
<dbReference type="InterPro" id="IPR025347">
    <property type="entry name" value="DUF4251"/>
</dbReference>
<keyword evidence="3" id="KW-1185">Reference proteome</keyword>
<dbReference type="Proteomes" id="UP001338309">
    <property type="component" value="Unassembled WGS sequence"/>
</dbReference>
<keyword evidence="1" id="KW-0472">Membrane</keyword>
<keyword evidence="1" id="KW-1133">Transmembrane helix</keyword>
<evidence type="ECO:0000256" key="1">
    <source>
        <dbReference type="SAM" id="Phobius"/>
    </source>
</evidence>
<sequence length="189" mass="21087">MQASGPKTIESANLRLNLRRIRVLDLFFYFLGFGKFNQMKKYGIAFLIGLLVSTVALAQQTEMAELQASVDAKTLEFEARQATGMKGRMIQVDSGYTLDISPEKVVGDLPFFGRAYQSTPGSDSGMKFEFSEFDFTVKNRKKGGWDLTISPTEQSDVRALYLTVQKNGNASLRIISNSKDSMSYTGFIK</sequence>
<dbReference type="EMBL" id="BTPD01000008">
    <property type="protein sequence ID" value="GMQ30175.1"/>
    <property type="molecule type" value="Genomic_DNA"/>
</dbReference>
<organism evidence="2 3">
    <name type="scientific">Algoriphagus confluentis</name>
    <dbReference type="NCBI Taxonomy" id="1697556"/>
    <lineage>
        <taxon>Bacteria</taxon>
        <taxon>Pseudomonadati</taxon>
        <taxon>Bacteroidota</taxon>
        <taxon>Cytophagia</taxon>
        <taxon>Cytophagales</taxon>
        <taxon>Cyclobacteriaceae</taxon>
        <taxon>Algoriphagus</taxon>
    </lineage>
</organism>
<reference evidence="2 3" key="1">
    <citation type="submission" date="2023-08" db="EMBL/GenBank/DDBJ databases">
        <title>Draft genome sequence of Algoriphagus confluentis.</title>
        <authorList>
            <person name="Takatani N."/>
            <person name="Hosokawa M."/>
            <person name="Sawabe T."/>
        </authorList>
    </citation>
    <scope>NUCLEOTIDE SEQUENCE [LARGE SCALE GENOMIC DNA]</scope>
    <source>
        <strain evidence="2 3">NBRC 111222</strain>
    </source>
</reference>
<dbReference type="Pfam" id="PF14059">
    <property type="entry name" value="DUF4251"/>
    <property type="match status" value="1"/>
</dbReference>
<protein>
    <submittedName>
        <fullName evidence="2">DUF4251 domain-containing protein</fullName>
    </submittedName>
</protein>
<accession>A0ABQ6PSG7</accession>
<name>A0ABQ6PSG7_9BACT</name>
<dbReference type="Gene3D" id="2.40.128.410">
    <property type="match status" value="1"/>
</dbReference>
<proteinExistence type="predicted"/>
<comment type="caution">
    <text evidence="2">The sequence shown here is derived from an EMBL/GenBank/DDBJ whole genome shotgun (WGS) entry which is preliminary data.</text>
</comment>
<feature type="transmembrane region" description="Helical" evidence="1">
    <location>
        <begin position="42"/>
        <end position="58"/>
    </location>
</feature>
<keyword evidence="1" id="KW-0812">Transmembrane</keyword>